<keyword evidence="3" id="KW-1185">Reference proteome</keyword>
<reference evidence="2" key="1">
    <citation type="submission" date="2022-03" db="EMBL/GenBank/DDBJ databases">
        <authorList>
            <person name="Sayadi A."/>
        </authorList>
    </citation>
    <scope>NUCLEOTIDE SEQUENCE</scope>
</reference>
<gene>
    <name evidence="2" type="ORF">ACAOBT_LOCUS24158</name>
</gene>
<proteinExistence type="predicted"/>
<evidence type="ECO:0000313" key="3">
    <source>
        <dbReference type="Proteomes" id="UP001152888"/>
    </source>
</evidence>
<feature type="region of interest" description="Disordered" evidence="1">
    <location>
        <begin position="137"/>
        <end position="200"/>
    </location>
</feature>
<sequence>MDENKEVEIEQRWLSSDNDVVSLVESLSIKNATDISQTATSATRRDCATQTSDNATGPPVLYQGPSMPPSLPYGGYPPPHHYGGYPPWSTASDCAPFEYGPRYPAPGYGYPANPPIQPWMMQMPRSSMQFRSQYNPGMGPAYHQQAQYQTQGSCQHQYPPKASLRPPRFYPPRTLPSKPSSVDTSTPTITPCPPPSASDF</sequence>
<feature type="region of interest" description="Disordered" evidence="1">
    <location>
        <begin position="34"/>
        <end position="68"/>
    </location>
</feature>
<dbReference type="AlphaFoldDB" id="A0A9P0LJQ1"/>
<protein>
    <submittedName>
        <fullName evidence="2">Uncharacterized protein</fullName>
    </submittedName>
</protein>
<feature type="compositionally biased region" description="Polar residues" evidence="1">
    <location>
        <begin position="34"/>
        <end position="55"/>
    </location>
</feature>
<comment type="caution">
    <text evidence="2">The sequence shown here is derived from an EMBL/GenBank/DDBJ whole genome shotgun (WGS) entry which is preliminary data.</text>
</comment>
<dbReference type="EMBL" id="CAKOFQ010007314">
    <property type="protein sequence ID" value="CAH1998120.1"/>
    <property type="molecule type" value="Genomic_DNA"/>
</dbReference>
<accession>A0A9P0LJQ1</accession>
<evidence type="ECO:0000313" key="2">
    <source>
        <dbReference type="EMBL" id="CAH1998120.1"/>
    </source>
</evidence>
<name>A0A9P0LJQ1_ACAOB</name>
<dbReference type="Proteomes" id="UP001152888">
    <property type="component" value="Unassembled WGS sequence"/>
</dbReference>
<organism evidence="2 3">
    <name type="scientific">Acanthoscelides obtectus</name>
    <name type="common">Bean weevil</name>
    <name type="synonym">Bruchus obtectus</name>
    <dbReference type="NCBI Taxonomy" id="200917"/>
    <lineage>
        <taxon>Eukaryota</taxon>
        <taxon>Metazoa</taxon>
        <taxon>Ecdysozoa</taxon>
        <taxon>Arthropoda</taxon>
        <taxon>Hexapoda</taxon>
        <taxon>Insecta</taxon>
        <taxon>Pterygota</taxon>
        <taxon>Neoptera</taxon>
        <taxon>Endopterygota</taxon>
        <taxon>Coleoptera</taxon>
        <taxon>Polyphaga</taxon>
        <taxon>Cucujiformia</taxon>
        <taxon>Chrysomeloidea</taxon>
        <taxon>Chrysomelidae</taxon>
        <taxon>Bruchinae</taxon>
        <taxon>Bruchini</taxon>
        <taxon>Acanthoscelides</taxon>
    </lineage>
</organism>
<feature type="compositionally biased region" description="Polar residues" evidence="1">
    <location>
        <begin position="144"/>
        <end position="156"/>
    </location>
</feature>
<evidence type="ECO:0000256" key="1">
    <source>
        <dbReference type="SAM" id="MobiDB-lite"/>
    </source>
</evidence>
<feature type="compositionally biased region" description="Pro residues" evidence="1">
    <location>
        <begin position="190"/>
        <end position="200"/>
    </location>
</feature>